<keyword evidence="1" id="KW-1133">Transmembrane helix</keyword>
<organism evidence="2 3">
    <name type="scientific">Stenotrophomonas maltophilia</name>
    <name type="common">Pseudomonas maltophilia</name>
    <name type="synonym">Xanthomonas maltophilia</name>
    <dbReference type="NCBI Taxonomy" id="40324"/>
    <lineage>
        <taxon>Bacteria</taxon>
        <taxon>Pseudomonadati</taxon>
        <taxon>Pseudomonadota</taxon>
        <taxon>Gammaproteobacteria</taxon>
        <taxon>Lysobacterales</taxon>
        <taxon>Lysobacteraceae</taxon>
        <taxon>Stenotrophomonas</taxon>
        <taxon>Stenotrophomonas maltophilia group</taxon>
    </lineage>
</organism>
<evidence type="ECO:0000313" key="3">
    <source>
        <dbReference type="Proteomes" id="UP000271705"/>
    </source>
</evidence>
<keyword evidence="1" id="KW-0812">Transmembrane</keyword>
<evidence type="ECO:0008006" key="4">
    <source>
        <dbReference type="Google" id="ProtNLM"/>
    </source>
</evidence>
<keyword evidence="1" id="KW-0472">Membrane</keyword>
<gene>
    <name evidence="2" type="ORF">EKL94_04770</name>
</gene>
<dbReference type="Proteomes" id="UP000271705">
    <property type="component" value="Unassembled WGS sequence"/>
</dbReference>
<comment type="caution">
    <text evidence="2">The sequence shown here is derived from an EMBL/GenBank/DDBJ whole genome shotgun (WGS) entry which is preliminary data.</text>
</comment>
<dbReference type="EMBL" id="RXLZ01000009">
    <property type="protein sequence ID" value="RTQ91032.1"/>
    <property type="molecule type" value="Genomic_DNA"/>
</dbReference>
<protein>
    <recommendedName>
        <fullName evidence="4">Transmembrane protein</fullName>
    </recommendedName>
</protein>
<proteinExistence type="predicted"/>
<reference evidence="2 3" key="1">
    <citation type="submission" date="2018-12" db="EMBL/GenBank/DDBJ databases">
        <authorList>
            <person name="Kartti S."/>
            <person name="Manni A."/>
            <person name="Chemao El Fihri M.W."/>
            <person name="Laamarti M."/>
            <person name="Temsamani L."/>
            <person name="El Jamali J.E."/>
            <person name="Ouadghiri M."/>
            <person name="Ibrahimi A."/>
            <person name="Filati-Maltouf A."/>
        </authorList>
    </citation>
    <scope>NUCLEOTIDE SEQUENCE [LARGE SCALE GENOMIC DNA]</scope>
    <source>
        <strain evidence="2 3">MDMC339</strain>
    </source>
</reference>
<name>A0A3S0HYZ4_STEMA</name>
<evidence type="ECO:0000313" key="2">
    <source>
        <dbReference type="EMBL" id="RTQ91032.1"/>
    </source>
</evidence>
<feature type="transmembrane region" description="Helical" evidence="1">
    <location>
        <begin position="239"/>
        <end position="257"/>
    </location>
</feature>
<sequence length="274" mass="31135">MRSELLLRGTVATGFEGAQSIGPFLELPRMSDASKLTERTAAEDLAHRIIAKGQQCDPAAFALWFQQCLELQKLTDCKELKLATWRLLMGGNVPLQSANFERLDAHFQWYDRGNVRESYDMAAHGRNMHIRWLLLRGNEVALARYMHRDDAPVSVAQARARVARLSGPWRPLRARWQARSAHTRREMRDTLHYLVGEPIMWFVVPPPPLQRKQVLFWAAAAGNRLPSAPRRRRPLWQRVVVALLLACTLLGVVAMVYRASTVNRSVQGPDEASP</sequence>
<dbReference type="RefSeq" id="WP_126928197.1">
    <property type="nucleotide sequence ID" value="NZ_RXLZ01000009.1"/>
</dbReference>
<evidence type="ECO:0000256" key="1">
    <source>
        <dbReference type="SAM" id="Phobius"/>
    </source>
</evidence>
<dbReference type="AlphaFoldDB" id="A0A3S0HYZ4"/>
<accession>A0A3S0HYZ4</accession>